<dbReference type="AlphaFoldDB" id="A0A316U3M8"/>
<evidence type="ECO:0000256" key="2">
    <source>
        <dbReference type="ARBA" id="ARBA00022679"/>
    </source>
</evidence>
<dbReference type="RefSeq" id="XP_025346241.1">
    <property type="nucleotide sequence ID" value="XM_025493128.1"/>
</dbReference>
<dbReference type="PROSITE" id="PS00183">
    <property type="entry name" value="UBC_1"/>
    <property type="match status" value="1"/>
</dbReference>
<keyword evidence="2" id="KW-0808">Transferase</keyword>
<evidence type="ECO:0000313" key="12">
    <source>
        <dbReference type="Proteomes" id="UP000245942"/>
    </source>
</evidence>
<dbReference type="InterPro" id="IPR000608">
    <property type="entry name" value="UBC"/>
</dbReference>
<dbReference type="SUPFAM" id="SSF46934">
    <property type="entry name" value="UBA-like"/>
    <property type="match status" value="1"/>
</dbReference>
<keyword evidence="12" id="KW-1185">Reference proteome</keyword>
<dbReference type="STRING" id="1684307.A0A316U3M8"/>
<evidence type="ECO:0000259" key="10">
    <source>
        <dbReference type="PROSITE" id="PS50127"/>
    </source>
</evidence>
<name>A0A316U3M8_9BASI</name>
<evidence type="ECO:0000256" key="5">
    <source>
        <dbReference type="ARBA" id="ARBA00022840"/>
    </source>
</evidence>
<dbReference type="SMART" id="SM00212">
    <property type="entry name" value="UBCc"/>
    <property type="match status" value="1"/>
</dbReference>
<dbReference type="FunFam" id="3.10.110.10:FF:000037">
    <property type="entry name" value="ubiquitin-conjugating enzyme E2 27"/>
    <property type="match status" value="1"/>
</dbReference>
<evidence type="ECO:0000256" key="1">
    <source>
        <dbReference type="ARBA" id="ARBA00012486"/>
    </source>
</evidence>
<protein>
    <recommendedName>
        <fullName evidence="6">Ubiquitin-conjugating enzyme E2 1</fullName>
        <ecNumber evidence="1">2.3.2.23</ecNumber>
    </recommendedName>
    <alternativeName>
        <fullName evidence="7">E2 ubiquitin-conjugating enzyme 1</fullName>
    </alternativeName>
</protein>
<dbReference type="PROSITE" id="PS50127">
    <property type="entry name" value="UBC_2"/>
    <property type="match status" value="1"/>
</dbReference>
<proteinExistence type="inferred from homology"/>
<dbReference type="CDD" id="cd14311">
    <property type="entry name" value="UBA_II_E2_UBC1"/>
    <property type="match status" value="1"/>
</dbReference>
<dbReference type="InterPro" id="IPR023313">
    <property type="entry name" value="UBQ-conjugating_AS"/>
</dbReference>
<accession>A0A316U3M8</accession>
<dbReference type="Pfam" id="PF09288">
    <property type="entry name" value="UBA_3"/>
    <property type="match status" value="1"/>
</dbReference>
<dbReference type="Proteomes" id="UP000245942">
    <property type="component" value="Unassembled WGS sequence"/>
</dbReference>
<dbReference type="OrthoDB" id="9993688at2759"/>
<evidence type="ECO:0000256" key="4">
    <source>
        <dbReference type="ARBA" id="ARBA00022786"/>
    </source>
</evidence>
<evidence type="ECO:0000256" key="9">
    <source>
        <dbReference type="RuleBase" id="RU362109"/>
    </source>
</evidence>
<evidence type="ECO:0000313" key="11">
    <source>
        <dbReference type="EMBL" id="PWN19081.1"/>
    </source>
</evidence>
<comment type="similarity">
    <text evidence="9">Belongs to the ubiquitin-conjugating enzyme family.</text>
</comment>
<dbReference type="GeneID" id="37014862"/>
<dbReference type="Gene3D" id="1.10.8.10">
    <property type="entry name" value="DNA helicase RuvA subunit, C-terminal domain"/>
    <property type="match status" value="1"/>
</dbReference>
<dbReference type="Pfam" id="PF00179">
    <property type="entry name" value="UQ_con"/>
    <property type="match status" value="1"/>
</dbReference>
<feature type="active site" description="Glycyl thioester intermediate" evidence="8">
    <location>
        <position position="89"/>
    </location>
</feature>
<dbReference type="PANTHER" id="PTHR24068">
    <property type="entry name" value="UBIQUITIN-CONJUGATING ENZYME E2"/>
    <property type="match status" value="1"/>
</dbReference>
<dbReference type="InterPro" id="IPR016135">
    <property type="entry name" value="UBQ-conjugating_enzyme/RWD"/>
</dbReference>
<organism evidence="11 12">
    <name type="scientific">Pseudomicrostroma glucosiphilum</name>
    <dbReference type="NCBI Taxonomy" id="1684307"/>
    <lineage>
        <taxon>Eukaryota</taxon>
        <taxon>Fungi</taxon>
        <taxon>Dikarya</taxon>
        <taxon>Basidiomycota</taxon>
        <taxon>Ustilaginomycotina</taxon>
        <taxon>Exobasidiomycetes</taxon>
        <taxon>Microstromatales</taxon>
        <taxon>Microstromatales incertae sedis</taxon>
        <taxon>Pseudomicrostroma</taxon>
    </lineage>
</organism>
<evidence type="ECO:0000256" key="7">
    <source>
        <dbReference type="ARBA" id="ARBA00077197"/>
    </source>
</evidence>
<feature type="domain" description="UBC core" evidence="10">
    <location>
        <begin position="4"/>
        <end position="151"/>
    </location>
</feature>
<gene>
    <name evidence="11" type="ORF">BCV69DRAFT_284677</name>
</gene>
<reference evidence="11 12" key="1">
    <citation type="journal article" date="2018" name="Mol. Biol. Evol.">
        <title>Broad Genomic Sampling Reveals a Smut Pathogenic Ancestry of the Fungal Clade Ustilaginomycotina.</title>
        <authorList>
            <person name="Kijpornyongpan T."/>
            <person name="Mondo S.J."/>
            <person name="Barry K."/>
            <person name="Sandor L."/>
            <person name="Lee J."/>
            <person name="Lipzen A."/>
            <person name="Pangilinan J."/>
            <person name="LaButti K."/>
            <person name="Hainaut M."/>
            <person name="Henrissat B."/>
            <person name="Grigoriev I.V."/>
            <person name="Spatafora J.W."/>
            <person name="Aime M.C."/>
        </authorList>
    </citation>
    <scope>NUCLEOTIDE SEQUENCE [LARGE SCALE GENOMIC DNA]</scope>
    <source>
        <strain evidence="11 12">MCA 4718</strain>
    </source>
</reference>
<evidence type="ECO:0000256" key="3">
    <source>
        <dbReference type="ARBA" id="ARBA00022741"/>
    </source>
</evidence>
<keyword evidence="4 9" id="KW-0833">Ubl conjugation pathway</keyword>
<dbReference type="GO" id="GO:0005524">
    <property type="term" value="F:ATP binding"/>
    <property type="evidence" value="ECO:0007669"/>
    <property type="project" value="UniProtKB-UniRule"/>
</dbReference>
<dbReference type="InterPro" id="IPR009060">
    <property type="entry name" value="UBA-like_sf"/>
</dbReference>
<dbReference type="EC" id="2.3.2.23" evidence="1"/>
<evidence type="ECO:0000256" key="8">
    <source>
        <dbReference type="PROSITE-ProRule" id="PRU10133"/>
    </source>
</evidence>
<evidence type="ECO:0000256" key="6">
    <source>
        <dbReference type="ARBA" id="ARBA00072431"/>
    </source>
</evidence>
<sequence length="225" mass="24957">MADPRLRRVNKEIQDIKNDKYSKIEIALLSDSPFHLVGTFPGPEGSPYEKGLFDVDIQVPDSYPFQPLKMKFITKVYHPNISSASGAICLDILKDAWSPILTLKSTLLSLRSLLCSPEPNDPQDAEVAKHYLTDKSSWEQTARYWTDIYANGSESARPPELTGGAAGGADDDVKRAGLKKEHVEQFCGMGFERARVIETLKKLNYRGANVRNVSDDTVVNELIGG</sequence>
<dbReference type="GO" id="GO:0061631">
    <property type="term" value="F:ubiquitin conjugating enzyme activity"/>
    <property type="evidence" value="ECO:0007669"/>
    <property type="project" value="UniProtKB-EC"/>
</dbReference>
<dbReference type="EMBL" id="KZ819333">
    <property type="protein sequence ID" value="PWN19081.1"/>
    <property type="molecule type" value="Genomic_DNA"/>
</dbReference>
<keyword evidence="3 9" id="KW-0547">Nucleotide-binding</keyword>
<dbReference type="SUPFAM" id="SSF54495">
    <property type="entry name" value="UBC-like"/>
    <property type="match status" value="1"/>
</dbReference>
<dbReference type="Gene3D" id="3.10.110.10">
    <property type="entry name" value="Ubiquitin Conjugating Enzyme"/>
    <property type="match status" value="1"/>
</dbReference>
<dbReference type="InterPro" id="IPR015368">
    <property type="entry name" value="UBA_C_fun"/>
</dbReference>
<keyword evidence="5 9" id="KW-0067">ATP-binding</keyword>